<accession>A0A1C3ENA8</accession>
<name>A0A1C3ENA8_9PLAN</name>
<dbReference type="STRING" id="1841610.A6X21_03175"/>
<gene>
    <name evidence="1" type="ORF">A6X21_03175</name>
</gene>
<proteinExistence type="predicted"/>
<sequence>MRILEYQPLKSIGITTQPTTTSRSYPINGRTFEQIAMTILHRKSQGQGTTVTHDTTASD</sequence>
<dbReference type="AlphaFoldDB" id="A0A1C3ENA8"/>
<keyword evidence="2" id="KW-1185">Reference proteome</keyword>
<comment type="caution">
    <text evidence="1">The sequence shown here is derived from an EMBL/GenBank/DDBJ whole genome shotgun (WGS) entry which is preliminary data.</text>
</comment>
<evidence type="ECO:0000313" key="1">
    <source>
        <dbReference type="EMBL" id="ODA34689.1"/>
    </source>
</evidence>
<dbReference type="EMBL" id="LYDR01000039">
    <property type="protein sequence ID" value="ODA34689.1"/>
    <property type="molecule type" value="Genomic_DNA"/>
</dbReference>
<evidence type="ECO:0000313" key="2">
    <source>
        <dbReference type="Proteomes" id="UP000094828"/>
    </source>
</evidence>
<organism evidence="1 2">
    <name type="scientific">Planctopirus hydrillae</name>
    <dbReference type="NCBI Taxonomy" id="1841610"/>
    <lineage>
        <taxon>Bacteria</taxon>
        <taxon>Pseudomonadati</taxon>
        <taxon>Planctomycetota</taxon>
        <taxon>Planctomycetia</taxon>
        <taxon>Planctomycetales</taxon>
        <taxon>Planctomycetaceae</taxon>
        <taxon>Planctopirus</taxon>
    </lineage>
</organism>
<protein>
    <submittedName>
        <fullName evidence="1">Uncharacterized protein</fullName>
    </submittedName>
</protein>
<reference evidence="1 2" key="1">
    <citation type="submission" date="2016-05" db="EMBL/GenBank/DDBJ databases">
        <title>Genomic and physiological characterization of Planctopirus sp. isolated from fresh water lake.</title>
        <authorList>
            <person name="Subhash Y."/>
            <person name="Ramana C."/>
        </authorList>
    </citation>
    <scope>NUCLEOTIDE SEQUENCE [LARGE SCALE GENOMIC DNA]</scope>
    <source>
        <strain evidence="1 2">JC280</strain>
    </source>
</reference>
<dbReference type="Proteomes" id="UP000094828">
    <property type="component" value="Unassembled WGS sequence"/>
</dbReference>